<feature type="compositionally biased region" description="Polar residues" evidence="1">
    <location>
        <begin position="1"/>
        <end position="25"/>
    </location>
</feature>
<name>A0A2G8KNL8_STIJA</name>
<reference evidence="2 3" key="1">
    <citation type="journal article" date="2017" name="PLoS Biol.">
        <title>The sea cucumber genome provides insights into morphological evolution and visceral regeneration.</title>
        <authorList>
            <person name="Zhang X."/>
            <person name="Sun L."/>
            <person name="Yuan J."/>
            <person name="Sun Y."/>
            <person name="Gao Y."/>
            <person name="Zhang L."/>
            <person name="Li S."/>
            <person name="Dai H."/>
            <person name="Hamel J.F."/>
            <person name="Liu C."/>
            <person name="Yu Y."/>
            <person name="Liu S."/>
            <person name="Lin W."/>
            <person name="Guo K."/>
            <person name="Jin S."/>
            <person name="Xu P."/>
            <person name="Storey K.B."/>
            <person name="Huan P."/>
            <person name="Zhang T."/>
            <person name="Zhou Y."/>
            <person name="Zhang J."/>
            <person name="Lin C."/>
            <person name="Li X."/>
            <person name="Xing L."/>
            <person name="Huo D."/>
            <person name="Sun M."/>
            <person name="Wang L."/>
            <person name="Mercier A."/>
            <person name="Li F."/>
            <person name="Yang H."/>
            <person name="Xiang J."/>
        </authorList>
    </citation>
    <scope>NUCLEOTIDE SEQUENCE [LARGE SCALE GENOMIC DNA]</scope>
    <source>
        <strain evidence="2">Shaxun</strain>
        <tissue evidence="2">Muscle</tissue>
    </source>
</reference>
<feature type="region of interest" description="Disordered" evidence="1">
    <location>
        <begin position="65"/>
        <end position="113"/>
    </location>
</feature>
<feature type="region of interest" description="Disordered" evidence="1">
    <location>
        <begin position="213"/>
        <end position="234"/>
    </location>
</feature>
<evidence type="ECO:0000313" key="3">
    <source>
        <dbReference type="Proteomes" id="UP000230750"/>
    </source>
</evidence>
<gene>
    <name evidence="2" type="ORF">BSL78_13539</name>
</gene>
<dbReference type="Proteomes" id="UP000230750">
    <property type="component" value="Unassembled WGS sequence"/>
</dbReference>
<feature type="compositionally biased region" description="Polar residues" evidence="1">
    <location>
        <begin position="74"/>
        <end position="85"/>
    </location>
</feature>
<organism evidence="2 3">
    <name type="scientific">Stichopus japonicus</name>
    <name type="common">Sea cucumber</name>
    <dbReference type="NCBI Taxonomy" id="307972"/>
    <lineage>
        <taxon>Eukaryota</taxon>
        <taxon>Metazoa</taxon>
        <taxon>Echinodermata</taxon>
        <taxon>Eleutherozoa</taxon>
        <taxon>Echinozoa</taxon>
        <taxon>Holothuroidea</taxon>
        <taxon>Aspidochirotacea</taxon>
        <taxon>Aspidochirotida</taxon>
        <taxon>Stichopodidae</taxon>
        <taxon>Apostichopus</taxon>
    </lineage>
</organism>
<keyword evidence="3" id="KW-1185">Reference proteome</keyword>
<comment type="caution">
    <text evidence="2">The sequence shown here is derived from an EMBL/GenBank/DDBJ whole genome shotgun (WGS) entry which is preliminary data.</text>
</comment>
<proteinExistence type="predicted"/>
<evidence type="ECO:0000256" key="1">
    <source>
        <dbReference type="SAM" id="MobiDB-lite"/>
    </source>
</evidence>
<protein>
    <submittedName>
        <fullName evidence="2">Uncharacterized protein</fullName>
    </submittedName>
</protein>
<feature type="compositionally biased region" description="Basic and acidic residues" evidence="1">
    <location>
        <begin position="87"/>
        <end position="98"/>
    </location>
</feature>
<evidence type="ECO:0000313" key="2">
    <source>
        <dbReference type="EMBL" id="PIK49603.1"/>
    </source>
</evidence>
<sequence>MDSSAKHSNNQSNGQPAAEPSNETAVTAEIKTDTNTNESIPKEDKTVLVSSFEPQFADDQSIMTQLGGGDATATYASKSGTQTGAETVEKPQSREANRPFRRSSRPVSLASDRHGELQQMASLNSVSRFKEVGFQGAVGPRKKPSNAVRSYMQVVNKQMKDRRGQSNVYSSLSSDKQDLLKILEGGLNPAEGVNPDVQVGTAHIQKLVKHDEDSDIYSDDWDTDWDSSSDDNAQ</sequence>
<feature type="region of interest" description="Disordered" evidence="1">
    <location>
        <begin position="1"/>
        <end position="44"/>
    </location>
</feature>
<dbReference type="AlphaFoldDB" id="A0A2G8KNL8"/>
<accession>A0A2G8KNL8</accession>
<dbReference type="EMBL" id="MRZV01000458">
    <property type="protein sequence ID" value="PIK49603.1"/>
    <property type="molecule type" value="Genomic_DNA"/>
</dbReference>